<evidence type="ECO:0000313" key="3">
    <source>
        <dbReference type="EMBL" id="CAF3660553.1"/>
    </source>
</evidence>
<dbReference type="AlphaFoldDB" id="A0A814MRR3"/>
<comment type="caution">
    <text evidence="2">The sequence shown here is derived from an EMBL/GenBank/DDBJ whole genome shotgun (WGS) entry which is preliminary data.</text>
</comment>
<name>A0A814MRR3_9BILA</name>
<gene>
    <name evidence="3" type="ORF">OTI717_LOCUS9902</name>
    <name evidence="2" type="ORF">RFH988_LOCUS18399</name>
</gene>
<accession>A0A814MRR3</accession>
<dbReference type="InterPro" id="IPR036691">
    <property type="entry name" value="Endo/exonu/phosph_ase_sf"/>
</dbReference>
<reference evidence="2" key="1">
    <citation type="submission" date="2021-02" db="EMBL/GenBank/DDBJ databases">
        <authorList>
            <person name="Nowell W R."/>
        </authorList>
    </citation>
    <scope>NUCLEOTIDE SEQUENCE</scope>
</reference>
<proteinExistence type="predicted"/>
<dbReference type="Proteomes" id="UP000663882">
    <property type="component" value="Unassembled WGS sequence"/>
</dbReference>
<dbReference type="Proteomes" id="UP000663823">
    <property type="component" value="Unassembled WGS sequence"/>
</dbReference>
<dbReference type="GO" id="GO:0003824">
    <property type="term" value="F:catalytic activity"/>
    <property type="evidence" value="ECO:0007669"/>
    <property type="project" value="InterPro"/>
</dbReference>
<dbReference type="EMBL" id="CAJNOO010001033">
    <property type="protein sequence ID" value="CAF1083063.1"/>
    <property type="molecule type" value="Genomic_DNA"/>
</dbReference>
<dbReference type="Pfam" id="PF03372">
    <property type="entry name" value="Exo_endo_phos"/>
    <property type="match status" value="1"/>
</dbReference>
<evidence type="ECO:0000313" key="2">
    <source>
        <dbReference type="EMBL" id="CAF1083063.1"/>
    </source>
</evidence>
<protein>
    <recommendedName>
        <fullName evidence="1">Endonuclease/exonuclease/phosphatase domain-containing protein</fullName>
    </recommendedName>
</protein>
<dbReference type="OrthoDB" id="10007952at2759"/>
<dbReference type="SUPFAM" id="SSF56219">
    <property type="entry name" value="DNase I-like"/>
    <property type="match status" value="1"/>
</dbReference>
<organism evidence="2 4">
    <name type="scientific">Rotaria sordida</name>
    <dbReference type="NCBI Taxonomy" id="392033"/>
    <lineage>
        <taxon>Eukaryota</taxon>
        <taxon>Metazoa</taxon>
        <taxon>Spiralia</taxon>
        <taxon>Gnathifera</taxon>
        <taxon>Rotifera</taxon>
        <taxon>Eurotatoria</taxon>
        <taxon>Bdelloidea</taxon>
        <taxon>Philodinida</taxon>
        <taxon>Philodinidae</taxon>
        <taxon>Rotaria</taxon>
    </lineage>
</organism>
<dbReference type="Gene3D" id="3.60.10.10">
    <property type="entry name" value="Endonuclease/exonuclease/phosphatase"/>
    <property type="match status" value="1"/>
</dbReference>
<dbReference type="InterPro" id="IPR005135">
    <property type="entry name" value="Endo/exonuclease/phosphatase"/>
</dbReference>
<evidence type="ECO:0000259" key="1">
    <source>
        <dbReference type="Pfam" id="PF03372"/>
    </source>
</evidence>
<sequence>MNPTKVYDLSLMSWNILAPCWVEKEWYPSVYDLAADYETRIKTIASNISSRNCNVIMIQEAQEDMIPLFQEELGNDYLAEFALNNPTPSPIGNGLLTLIHKDWKYAKEAKIINGILDRERGDAIQIVYIPSKNIHLVNLHLDYICPLPQAKIVKNKCNELLGTSRSMSIMAGDMNADKYVYEQFEWFEFKNVFNESNTDIIIPSYYTDRHDEETNISIDHIFYDPKQVTLIKYGKAWNVQDRSLEDALRTFGSDHIYVWADFNFIQNKK</sequence>
<dbReference type="EMBL" id="CAJOAX010000865">
    <property type="protein sequence ID" value="CAF3660553.1"/>
    <property type="molecule type" value="Genomic_DNA"/>
</dbReference>
<feature type="domain" description="Endonuclease/exonuclease/phosphatase" evidence="1">
    <location>
        <begin position="12"/>
        <end position="255"/>
    </location>
</feature>
<evidence type="ECO:0000313" key="4">
    <source>
        <dbReference type="Proteomes" id="UP000663882"/>
    </source>
</evidence>